<dbReference type="CDD" id="cd01949">
    <property type="entry name" value="GGDEF"/>
    <property type="match status" value="1"/>
</dbReference>
<dbReference type="PANTHER" id="PTHR45138:SF9">
    <property type="entry name" value="DIGUANYLATE CYCLASE DGCM-RELATED"/>
    <property type="match status" value="1"/>
</dbReference>
<keyword evidence="4" id="KW-1133">Transmembrane helix</keyword>
<dbReference type="EC" id="2.7.7.65" evidence="2"/>
<feature type="transmembrane region" description="Helical" evidence="4">
    <location>
        <begin position="123"/>
        <end position="144"/>
    </location>
</feature>
<dbReference type="AlphaFoldDB" id="A0A109D5T0"/>
<dbReference type="Proteomes" id="UP000057389">
    <property type="component" value="Unassembled WGS sequence"/>
</dbReference>
<dbReference type="Pfam" id="PF00990">
    <property type="entry name" value="GGDEF"/>
    <property type="match status" value="1"/>
</dbReference>
<feature type="transmembrane region" description="Helical" evidence="4">
    <location>
        <begin position="36"/>
        <end position="59"/>
    </location>
</feature>
<gene>
    <name evidence="6" type="ORF">APQ14_13805</name>
</gene>
<feature type="transmembrane region" description="Helical" evidence="4">
    <location>
        <begin position="12"/>
        <end position="29"/>
    </location>
</feature>
<protein>
    <recommendedName>
        <fullName evidence="2">diguanylate cyclase</fullName>
        <ecNumber evidence="2">2.7.7.65</ecNumber>
    </recommendedName>
</protein>
<evidence type="ECO:0000313" key="7">
    <source>
        <dbReference type="Proteomes" id="UP000057389"/>
    </source>
</evidence>
<feature type="transmembrane region" description="Helical" evidence="4">
    <location>
        <begin position="195"/>
        <end position="215"/>
    </location>
</feature>
<evidence type="ECO:0000259" key="5">
    <source>
        <dbReference type="PROSITE" id="PS50887"/>
    </source>
</evidence>
<dbReference type="FunFam" id="3.30.70.270:FF:000001">
    <property type="entry name" value="Diguanylate cyclase domain protein"/>
    <property type="match status" value="1"/>
</dbReference>
<dbReference type="NCBIfam" id="TIGR00254">
    <property type="entry name" value="GGDEF"/>
    <property type="match status" value="1"/>
</dbReference>
<dbReference type="PANTHER" id="PTHR45138">
    <property type="entry name" value="REGULATORY COMPONENTS OF SENSORY TRANSDUCTION SYSTEM"/>
    <property type="match status" value="1"/>
</dbReference>
<feature type="transmembrane region" description="Helical" evidence="4">
    <location>
        <begin position="65"/>
        <end position="87"/>
    </location>
</feature>
<dbReference type="GeneID" id="300180506"/>
<feature type="transmembrane region" description="Helical" evidence="4">
    <location>
        <begin position="151"/>
        <end position="171"/>
    </location>
</feature>
<feature type="transmembrane region" description="Helical" evidence="4">
    <location>
        <begin position="99"/>
        <end position="117"/>
    </location>
</feature>
<comment type="catalytic activity">
    <reaction evidence="3">
        <text>2 GTP = 3',3'-c-di-GMP + 2 diphosphate</text>
        <dbReference type="Rhea" id="RHEA:24898"/>
        <dbReference type="ChEBI" id="CHEBI:33019"/>
        <dbReference type="ChEBI" id="CHEBI:37565"/>
        <dbReference type="ChEBI" id="CHEBI:58805"/>
        <dbReference type="EC" id="2.7.7.65"/>
    </reaction>
</comment>
<dbReference type="InterPro" id="IPR029787">
    <property type="entry name" value="Nucleotide_cyclase"/>
</dbReference>
<dbReference type="OrthoDB" id="9803824at2"/>
<name>A0A109D5T0_9VIBR</name>
<dbReference type="GO" id="GO:0052621">
    <property type="term" value="F:diguanylate cyclase activity"/>
    <property type="evidence" value="ECO:0007669"/>
    <property type="project" value="UniProtKB-EC"/>
</dbReference>
<proteinExistence type="predicted"/>
<dbReference type="Gene3D" id="3.30.70.270">
    <property type="match status" value="1"/>
</dbReference>
<keyword evidence="4" id="KW-0812">Transmembrane</keyword>
<organism evidence="6 7">
    <name type="scientific">Vibrio toranzoniae</name>
    <dbReference type="NCBI Taxonomy" id="1194427"/>
    <lineage>
        <taxon>Bacteria</taxon>
        <taxon>Pseudomonadati</taxon>
        <taxon>Pseudomonadota</taxon>
        <taxon>Gammaproteobacteria</taxon>
        <taxon>Vibrionales</taxon>
        <taxon>Vibrionaceae</taxon>
        <taxon>Vibrio</taxon>
    </lineage>
</organism>
<dbReference type="SMART" id="SM00267">
    <property type="entry name" value="GGDEF"/>
    <property type="match status" value="1"/>
</dbReference>
<accession>A0A109D5T0</accession>
<reference evidence="6 7" key="1">
    <citation type="submission" date="2015-11" db="EMBL/GenBank/DDBJ databases">
        <title>Draft WGS of Vibrio toranzoniae.</title>
        <authorList>
            <person name="Lasa A."/>
            <person name="Romalde J.L."/>
        </authorList>
    </citation>
    <scope>NUCLEOTIDE SEQUENCE [LARGE SCALE GENOMIC DNA]</scope>
    <source>
        <strain evidence="6 7">Vb 10.8</strain>
    </source>
</reference>
<evidence type="ECO:0000313" key="6">
    <source>
        <dbReference type="EMBL" id="KWT99425.1"/>
    </source>
</evidence>
<dbReference type="InterPro" id="IPR050469">
    <property type="entry name" value="Diguanylate_Cyclase"/>
</dbReference>
<evidence type="ECO:0000256" key="4">
    <source>
        <dbReference type="SAM" id="Phobius"/>
    </source>
</evidence>
<evidence type="ECO:0000256" key="3">
    <source>
        <dbReference type="ARBA" id="ARBA00034247"/>
    </source>
</evidence>
<keyword evidence="4" id="KW-0472">Membrane</keyword>
<dbReference type="PROSITE" id="PS50887">
    <property type="entry name" value="GGDEF"/>
    <property type="match status" value="1"/>
</dbReference>
<dbReference type="RefSeq" id="WP_060468974.1">
    <property type="nucleotide sequence ID" value="NZ_AP025515.1"/>
</dbReference>
<evidence type="ECO:0000256" key="2">
    <source>
        <dbReference type="ARBA" id="ARBA00012528"/>
    </source>
</evidence>
<dbReference type="InterPro" id="IPR000160">
    <property type="entry name" value="GGDEF_dom"/>
</dbReference>
<evidence type="ECO:0000256" key="1">
    <source>
        <dbReference type="ARBA" id="ARBA00001946"/>
    </source>
</evidence>
<sequence>MAPFPLDIKTLSIVFIVFSLTFSIGLLLFQSAQKKVLGLSLFSLSIFVIGLGTTMLNLRGVIPDFISIIIANVTISYGFHLVLHSLTIFRNHSLEVVRYSRIALVMILVSFVYFTYYEPSIKSRIIAISLYLAFVTASSATVILNGKKKDLTLAVNMMALTFIIYSLFMFFRATKSYFSLEETDGVISGNYLNEFSYIFSIILIVSMSFSMLWLINARLVHSLQCLSQQDPLTTLQNRRALDRAVQRHHTQVNHQPVSIVLLDIDNFKQVNDQFGHIVGDDAIKALAKTVLNIVDLPNTVFRLGGDEILIWLPDSNLEQAAALSEQLRSAIGQIRLEEHPSLQVTSSFGISSLSENEKWKDCVDRADKALYQAKLKGRNTIVIEESCENYSISTKAVSNS</sequence>
<comment type="caution">
    <text evidence="6">The sequence shown here is derived from an EMBL/GenBank/DDBJ whole genome shotgun (WGS) entry which is preliminary data.</text>
</comment>
<keyword evidence="7" id="KW-1185">Reference proteome</keyword>
<feature type="domain" description="GGDEF" evidence="5">
    <location>
        <begin position="255"/>
        <end position="386"/>
    </location>
</feature>
<dbReference type="SUPFAM" id="SSF55073">
    <property type="entry name" value="Nucleotide cyclase"/>
    <property type="match status" value="1"/>
</dbReference>
<dbReference type="InterPro" id="IPR043128">
    <property type="entry name" value="Rev_trsase/Diguanyl_cyclase"/>
</dbReference>
<comment type="cofactor">
    <cofactor evidence="1">
        <name>Mg(2+)</name>
        <dbReference type="ChEBI" id="CHEBI:18420"/>
    </cofactor>
</comment>
<dbReference type="EMBL" id="LMXU01000032">
    <property type="protein sequence ID" value="KWT99425.1"/>
    <property type="molecule type" value="Genomic_DNA"/>
</dbReference>